<proteinExistence type="predicted"/>
<protein>
    <submittedName>
        <fullName evidence="2">Uncharacterized protein</fullName>
    </submittedName>
</protein>
<feature type="compositionally biased region" description="Basic and acidic residues" evidence="1">
    <location>
        <begin position="81"/>
        <end position="90"/>
    </location>
</feature>
<comment type="caution">
    <text evidence="2">The sequence shown here is derived from an EMBL/GenBank/DDBJ whole genome shotgun (WGS) entry which is preliminary data.</text>
</comment>
<evidence type="ECO:0000313" key="3">
    <source>
        <dbReference type="Proteomes" id="UP000824540"/>
    </source>
</evidence>
<feature type="region of interest" description="Disordered" evidence="1">
    <location>
        <begin position="22"/>
        <end position="90"/>
    </location>
</feature>
<evidence type="ECO:0000313" key="2">
    <source>
        <dbReference type="EMBL" id="KAG9355909.1"/>
    </source>
</evidence>
<name>A0A8T2PWZ0_9TELE</name>
<sequence length="90" mass="9292">MVTVFSPSLKACVISVTFLAPSSGPPSSLPLGSQTPGGSSTLSKKRPPPPPPGHKRTLSDPPSPLPHGPQSKGGIPWGESGGKERFIKKR</sequence>
<dbReference type="Proteomes" id="UP000824540">
    <property type="component" value="Unassembled WGS sequence"/>
</dbReference>
<gene>
    <name evidence="2" type="ORF">JZ751_000753</name>
</gene>
<reference evidence="2" key="1">
    <citation type="thesis" date="2021" institute="BYU ScholarsArchive" country="Provo, UT, USA">
        <title>Applications of and Algorithms for Genome Assembly and Genomic Analyses with an Emphasis on Marine Teleosts.</title>
        <authorList>
            <person name="Pickett B.D."/>
        </authorList>
    </citation>
    <scope>NUCLEOTIDE SEQUENCE</scope>
    <source>
        <strain evidence="2">HI-2016</strain>
    </source>
</reference>
<organism evidence="2 3">
    <name type="scientific">Albula glossodonta</name>
    <name type="common">roundjaw bonefish</name>
    <dbReference type="NCBI Taxonomy" id="121402"/>
    <lineage>
        <taxon>Eukaryota</taxon>
        <taxon>Metazoa</taxon>
        <taxon>Chordata</taxon>
        <taxon>Craniata</taxon>
        <taxon>Vertebrata</taxon>
        <taxon>Euteleostomi</taxon>
        <taxon>Actinopterygii</taxon>
        <taxon>Neopterygii</taxon>
        <taxon>Teleostei</taxon>
        <taxon>Albuliformes</taxon>
        <taxon>Albulidae</taxon>
        <taxon>Albula</taxon>
    </lineage>
</organism>
<evidence type="ECO:0000256" key="1">
    <source>
        <dbReference type="SAM" id="MobiDB-lite"/>
    </source>
</evidence>
<accession>A0A8T2PWZ0</accession>
<keyword evidence="3" id="KW-1185">Reference proteome</keyword>
<dbReference type="EMBL" id="JAFBMS010000001">
    <property type="protein sequence ID" value="KAG9355909.1"/>
    <property type="molecule type" value="Genomic_DNA"/>
</dbReference>
<dbReference type="AlphaFoldDB" id="A0A8T2PWZ0"/>
<feature type="compositionally biased region" description="Low complexity" evidence="1">
    <location>
        <begin position="29"/>
        <end position="42"/>
    </location>
</feature>